<keyword evidence="3" id="KW-1185">Reference proteome</keyword>
<dbReference type="SUPFAM" id="SSF48425">
    <property type="entry name" value="Sec7 domain"/>
    <property type="match status" value="1"/>
</dbReference>
<dbReference type="Gramene" id="Pp3c21_11900V3.2">
    <property type="protein sequence ID" value="PAC:32916500.CDS.1"/>
    <property type="gene ID" value="Pp3c21_11900"/>
</dbReference>
<dbReference type="Proteomes" id="UP000006727">
    <property type="component" value="Chromosome 21"/>
</dbReference>
<dbReference type="InterPro" id="IPR000904">
    <property type="entry name" value="Sec7_dom"/>
</dbReference>
<proteinExistence type="predicted"/>
<dbReference type="AlphaFoldDB" id="A0A7I3Z1S7"/>
<reference evidence="2" key="3">
    <citation type="submission" date="2020-12" db="UniProtKB">
        <authorList>
            <consortium name="EnsemblPlants"/>
        </authorList>
    </citation>
    <scope>IDENTIFICATION</scope>
</reference>
<dbReference type="InterPro" id="IPR035999">
    <property type="entry name" value="Sec7_dom_sf"/>
</dbReference>
<dbReference type="GO" id="GO:0032012">
    <property type="term" value="P:regulation of ARF protein signal transduction"/>
    <property type="evidence" value="ECO:0007669"/>
    <property type="project" value="InterPro"/>
</dbReference>
<dbReference type="Gene3D" id="1.10.220.20">
    <property type="match status" value="1"/>
</dbReference>
<dbReference type="Gramene" id="Pp3c21_12080V3.2">
    <property type="protein sequence ID" value="PAC:32916414.CDS.1"/>
    <property type="gene ID" value="Pp3c21_12080"/>
</dbReference>
<feature type="domain" description="SEC7" evidence="1">
    <location>
        <begin position="2"/>
        <end position="43"/>
    </location>
</feature>
<dbReference type="EnsemblPlants" id="Pp3c21_12080V3.2">
    <property type="protein sequence ID" value="PAC:32916414.CDS.1"/>
    <property type="gene ID" value="Pp3c21_12080"/>
</dbReference>
<evidence type="ECO:0000259" key="1">
    <source>
        <dbReference type="Pfam" id="PF01369"/>
    </source>
</evidence>
<reference evidence="2 3" key="1">
    <citation type="journal article" date="2008" name="Science">
        <title>The Physcomitrella genome reveals evolutionary insights into the conquest of land by plants.</title>
        <authorList>
            <person name="Rensing S."/>
            <person name="Lang D."/>
            <person name="Zimmer A."/>
            <person name="Terry A."/>
            <person name="Salamov A."/>
            <person name="Shapiro H."/>
            <person name="Nishiyama T."/>
            <person name="Perroud P.-F."/>
            <person name="Lindquist E."/>
            <person name="Kamisugi Y."/>
            <person name="Tanahashi T."/>
            <person name="Sakakibara K."/>
            <person name="Fujita T."/>
            <person name="Oishi K."/>
            <person name="Shin-I T."/>
            <person name="Kuroki Y."/>
            <person name="Toyoda A."/>
            <person name="Suzuki Y."/>
            <person name="Hashimoto A."/>
            <person name="Yamaguchi K."/>
            <person name="Sugano A."/>
            <person name="Kohara Y."/>
            <person name="Fujiyama A."/>
            <person name="Anterola A."/>
            <person name="Aoki S."/>
            <person name="Ashton N."/>
            <person name="Barbazuk W.B."/>
            <person name="Barker E."/>
            <person name="Bennetzen J."/>
            <person name="Bezanilla M."/>
            <person name="Blankenship R."/>
            <person name="Cho S.H."/>
            <person name="Dutcher S."/>
            <person name="Estelle M."/>
            <person name="Fawcett J.A."/>
            <person name="Gundlach H."/>
            <person name="Hanada K."/>
            <person name="Heyl A."/>
            <person name="Hicks K.A."/>
            <person name="Hugh J."/>
            <person name="Lohr M."/>
            <person name="Mayer K."/>
            <person name="Melkozernov A."/>
            <person name="Murata T."/>
            <person name="Nelson D."/>
            <person name="Pils B."/>
            <person name="Prigge M."/>
            <person name="Reiss B."/>
            <person name="Renner T."/>
            <person name="Rombauts S."/>
            <person name="Rushton P."/>
            <person name="Sanderfoot A."/>
            <person name="Schween G."/>
            <person name="Shiu S.-H."/>
            <person name="Stueber K."/>
            <person name="Theodoulou F.L."/>
            <person name="Tu H."/>
            <person name="Van de Peer Y."/>
            <person name="Verrier P.J."/>
            <person name="Waters E."/>
            <person name="Wood A."/>
            <person name="Yang L."/>
            <person name="Cove D."/>
            <person name="Cuming A."/>
            <person name="Hasebe M."/>
            <person name="Lucas S."/>
            <person name="Mishler D.B."/>
            <person name="Reski R."/>
            <person name="Grigoriev I."/>
            <person name="Quatrano R.S."/>
            <person name="Boore J.L."/>
        </authorList>
    </citation>
    <scope>NUCLEOTIDE SEQUENCE [LARGE SCALE GENOMIC DNA]</scope>
    <source>
        <strain evidence="2 3">cv. Gransden 2004</strain>
    </source>
</reference>
<protein>
    <recommendedName>
        <fullName evidence="1">SEC7 domain-containing protein</fullName>
    </recommendedName>
</protein>
<sequence length="118" mass="12433">MKPSSGIKFLFEHNLVAKEPKAVAQFLRDSPGLDKVMISWQLGVCNTQDRRCPGYHGCCCKGYVGQITAWMGMGCNLRAARGDLDVGVQFASSGVGDDGSGGMVVGPVKAKNVGRIAG</sequence>
<dbReference type="EnsemblPlants" id="Pp3c21_11900V3.2">
    <property type="protein sequence ID" value="PAC:32916500.CDS.1"/>
    <property type="gene ID" value="Pp3c21_11900"/>
</dbReference>
<dbReference type="GO" id="GO:0005085">
    <property type="term" value="F:guanyl-nucleotide exchange factor activity"/>
    <property type="evidence" value="ECO:0007669"/>
    <property type="project" value="InterPro"/>
</dbReference>
<dbReference type="Pfam" id="PF01369">
    <property type="entry name" value="Sec7"/>
    <property type="match status" value="1"/>
</dbReference>
<organism evidence="2 3">
    <name type="scientific">Physcomitrium patens</name>
    <name type="common">Spreading-leaved earth moss</name>
    <name type="synonym">Physcomitrella patens</name>
    <dbReference type="NCBI Taxonomy" id="3218"/>
    <lineage>
        <taxon>Eukaryota</taxon>
        <taxon>Viridiplantae</taxon>
        <taxon>Streptophyta</taxon>
        <taxon>Embryophyta</taxon>
        <taxon>Bryophyta</taxon>
        <taxon>Bryophytina</taxon>
        <taxon>Bryopsida</taxon>
        <taxon>Funariidae</taxon>
        <taxon>Funariales</taxon>
        <taxon>Funariaceae</taxon>
        <taxon>Physcomitrium</taxon>
    </lineage>
</organism>
<accession>A0A7I3Z1S7</accession>
<name>A0A7I3Z1S7_PHYPA</name>
<evidence type="ECO:0000313" key="3">
    <source>
        <dbReference type="Proteomes" id="UP000006727"/>
    </source>
</evidence>
<dbReference type="EMBL" id="ABEU02000021">
    <property type="status" value="NOT_ANNOTATED_CDS"/>
    <property type="molecule type" value="Genomic_DNA"/>
</dbReference>
<reference evidence="2 3" key="2">
    <citation type="journal article" date="2018" name="Plant J.">
        <title>The Physcomitrella patens chromosome-scale assembly reveals moss genome structure and evolution.</title>
        <authorList>
            <person name="Lang D."/>
            <person name="Ullrich K.K."/>
            <person name="Murat F."/>
            <person name="Fuchs J."/>
            <person name="Jenkins J."/>
            <person name="Haas F.B."/>
            <person name="Piednoel M."/>
            <person name="Gundlach H."/>
            <person name="Van Bel M."/>
            <person name="Meyberg R."/>
            <person name="Vives C."/>
            <person name="Morata J."/>
            <person name="Symeonidi A."/>
            <person name="Hiss M."/>
            <person name="Muchero W."/>
            <person name="Kamisugi Y."/>
            <person name="Saleh O."/>
            <person name="Blanc G."/>
            <person name="Decker E.L."/>
            <person name="van Gessel N."/>
            <person name="Grimwood J."/>
            <person name="Hayes R.D."/>
            <person name="Graham S.W."/>
            <person name="Gunter L.E."/>
            <person name="McDaniel S.F."/>
            <person name="Hoernstein S.N.W."/>
            <person name="Larsson A."/>
            <person name="Li F.W."/>
            <person name="Perroud P.F."/>
            <person name="Phillips J."/>
            <person name="Ranjan P."/>
            <person name="Rokshar D.S."/>
            <person name="Rothfels C.J."/>
            <person name="Schneider L."/>
            <person name="Shu S."/>
            <person name="Stevenson D.W."/>
            <person name="Thummler F."/>
            <person name="Tillich M."/>
            <person name="Villarreal Aguilar J.C."/>
            <person name="Widiez T."/>
            <person name="Wong G.K."/>
            <person name="Wymore A."/>
            <person name="Zhang Y."/>
            <person name="Zimmer A.D."/>
            <person name="Quatrano R.S."/>
            <person name="Mayer K.F.X."/>
            <person name="Goodstein D."/>
            <person name="Casacuberta J.M."/>
            <person name="Vandepoele K."/>
            <person name="Reski R."/>
            <person name="Cuming A.C."/>
            <person name="Tuskan G.A."/>
            <person name="Maumus F."/>
            <person name="Salse J."/>
            <person name="Schmutz J."/>
            <person name="Rensing S.A."/>
        </authorList>
    </citation>
    <scope>NUCLEOTIDE SEQUENCE [LARGE SCALE GENOMIC DNA]</scope>
    <source>
        <strain evidence="2 3">cv. Gransden 2004</strain>
    </source>
</reference>
<evidence type="ECO:0000313" key="2">
    <source>
        <dbReference type="EnsemblPlants" id="PAC:32916414.CDS.1"/>
    </source>
</evidence>